<dbReference type="EMBL" id="BFEA01000516">
    <property type="protein sequence ID" value="GBG85382.1"/>
    <property type="molecule type" value="Genomic_DNA"/>
</dbReference>
<evidence type="ECO:0000256" key="2">
    <source>
        <dbReference type="SAM" id="MobiDB-lite"/>
    </source>
</evidence>
<reference evidence="4 5" key="1">
    <citation type="journal article" date="2018" name="Cell">
        <title>The Chara Genome: Secondary Complexity and Implications for Plant Terrestrialization.</title>
        <authorList>
            <person name="Nishiyama T."/>
            <person name="Sakayama H."/>
            <person name="Vries J.D."/>
            <person name="Buschmann H."/>
            <person name="Saint-Marcoux D."/>
            <person name="Ullrich K.K."/>
            <person name="Haas F.B."/>
            <person name="Vanderstraeten L."/>
            <person name="Becker D."/>
            <person name="Lang D."/>
            <person name="Vosolsobe S."/>
            <person name="Rombauts S."/>
            <person name="Wilhelmsson P.K.I."/>
            <person name="Janitza P."/>
            <person name="Kern R."/>
            <person name="Heyl A."/>
            <person name="Rumpler F."/>
            <person name="Villalobos L.I.A.C."/>
            <person name="Clay J.M."/>
            <person name="Skokan R."/>
            <person name="Toyoda A."/>
            <person name="Suzuki Y."/>
            <person name="Kagoshima H."/>
            <person name="Schijlen E."/>
            <person name="Tajeshwar N."/>
            <person name="Catarino B."/>
            <person name="Hetherington A.J."/>
            <person name="Saltykova A."/>
            <person name="Bonnot C."/>
            <person name="Breuninger H."/>
            <person name="Symeonidi A."/>
            <person name="Radhakrishnan G.V."/>
            <person name="Van Nieuwerburgh F."/>
            <person name="Deforce D."/>
            <person name="Chang C."/>
            <person name="Karol K.G."/>
            <person name="Hedrich R."/>
            <person name="Ulvskov P."/>
            <person name="Glockner G."/>
            <person name="Delwiche C.F."/>
            <person name="Petrasek J."/>
            <person name="Van de Peer Y."/>
            <person name="Friml J."/>
            <person name="Beilby M."/>
            <person name="Dolan L."/>
            <person name="Kohara Y."/>
            <person name="Sugano S."/>
            <person name="Fujiyama A."/>
            <person name="Delaux P.-M."/>
            <person name="Quint M."/>
            <person name="TheiBen G."/>
            <person name="Hagemann M."/>
            <person name="Harholt J."/>
            <person name="Dunand C."/>
            <person name="Zachgo S."/>
            <person name="Langdale J."/>
            <person name="Maumus F."/>
            <person name="Straeten D.V.D."/>
            <person name="Gould S.B."/>
            <person name="Rensing S.A."/>
        </authorList>
    </citation>
    <scope>NUCLEOTIDE SEQUENCE [LARGE SCALE GENOMIC DNA]</scope>
    <source>
        <strain evidence="4 5">S276</strain>
    </source>
</reference>
<dbReference type="InterPro" id="IPR001878">
    <property type="entry name" value="Znf_CCHC"/>
</dbReference>
<dbReference type="Proteomes" id="UP000265515">
    <property type="component" value="Unassembled WGS sequence"/>
</dbReference>
<dbReference type="AlphaFoldDB" id="A0A388LT48"/>
<protein>
    <recommendedName>
        <fullName evidence="3">CCHC-type domain-containing protein</fullName>
    </recommendedName>
</protein>
<sequence length="229" mass="25338">MGVNTANMGAMNMGGVMGVGGQGMGIGGQNMGIGGQHMGMGGQSNGTGDHGMGFSGGASATSFGTVTCFICGKTGHYSRNCWQAAGRQRAEEDPDMKGLLRKIAKREKDEEERKLREAEEEKKKQEQERREGDKLREAEAKEAQIEATIVRILSQRKEPLMIASPQQPAPESRKRSPRTKTRMLRKIRSYIAESDNDSEEVKEEADKLIRGARRLEERQEECSRSARNY</sequence>
<dbReference type="Gramene" id="GBG85382">
    <property type="protein sequence ID" value="GBG85382"/>
    <property type="gene ID" value="CBR_g40025"/>
</dbReference>
<dbReference type="Gene3D" id="4.10.60.10">
    <property type="entry name" value="Zinc finger, CCHC-type"/>
    <property type="match status" value="1"/>
</dbReference>
<dbReference type="GO" id="GO:0003676">
    <property type="term" value="F:nucleic acid binding"/>
    <property type="evidence" value="ECO:0007669"/>
    <property type="project" value="InterPro"/>
</dbReference>
<evidence type="ECO:0000313" key="4">
    <source>
        <dbReference type="EMBL" id="GBG85382.1"/>
    </source>
</evidence>
<accession>A0A388LT48</accession>
<keyword evidence="5" id="KW-1185">Reference proteome</keyword>
<dbReference type="SUPFAM" id="SSF57756">
    <property type="entry name" value="Retrovirus zinc finger-like domains"/>
    <property type="match status" value="1"/>
</dbReference>
<keyword evidence="1" id="KW-0479">Metal-binding</keyword>
<keyword evidence="1" id="KW-0862">Zinc</keyword>
<comment type="caution">
    <text evidence="4">The sequence shown here is derived from an EMBL/GenBank/DDBJ whole genome shotgun (WGS) entry which is preliminary data.</text>
</comment>
<evidence type="ECO:0000313" key="5">
    <source>
        <dbReference type="Proteomes" id="UP000265515"/>
    </source>
</evidence>
<keyword evidence="1" id="KW-0863">Zinc-finger</keyword>
<evidence type="ECO:0000256" key="1">
    <source>
        <dbReference type="PROSITE-ProRule" id="PRU00047"/>
    </source>
</evidence>
<feature type="compositionally biased region" description="Basic and acidic residues" evidence="2">
    <location>
        <begin position="88"/>
        <end position="98"/>
    </location>
</feature>
<dbReference type="InterPro" id="IPR036875">
    <property type="entry name" value="Znf_CCHC_sf"/>
</dbReference>
<dbReference type="Pfam" id="PF00098">
    <property type="entry name" value="zf-CCHC"/>
    <property type="match status" value="1"/>
</dbReference>
<dbReference type="SMART" id="SM00343">
    <property type="entry name" value="ZnF_C2HC"/>
    <property type="match status" value="1"/>
</dbReference>
<feature type="region of interest" description="Disordered" evidence="2">
    <location>
        <begin position="158"/>
        <end position="183"/>
    </location>
</feature>
<name>A0A388LT48_CHABU</name>
<dbReference type="GO" id="GO:0008270">
    <property type="term" value="F:zinc ion binding"/>
    <property type="evidence" value="ECO:0007669"/>
    <property type="project" value="UniProtKB-KW"/>
</dbReference>
<feature type="domain" description="CCHC-type" evidence="3">
    <location>
        <begin position="68"/>
        <end position="81"/>
    </location>
</feature>
<gene>
    <name evidence="4" type="ORF">CBR_g40025</name>
</gene>
<feature type="region of interest" description="Disordered" evidence="2">
    <location>
        <begin position="85"/>
        <end position="139"/>
    </location>
</feature>
<organism evidence="4 5">
    <name type="scientific">Chara braunii</name>
    <name type="common">Braun's stonewort</name>
    <dbReference type="NCBI Taxonomy" id="69332"/>
    <lineage>
        <taxon>Eukaryota</taxon>
        <taxon>Viridiplantae</taxon>
        <taxon>Streptophyta</taxon>
        <taxon>Charophyceae</taxon>
        <taxon>Charales</taxon>
        <taxon>Characeae</taxon>
        <taxon>Chara</taxon>
    </lineage>
</organism>
<dbReference type="PROSITE" id="PS50158">
    <property type="entry name" value="ZF_CCHC"/>
    <property type="match status" value="1"/>
</dbReference>
<proteinExistence type="predicted"/>
<feature type="compositionally biased region" description="Basic and acidic residues" evidence="2">
    <location>
        <begin position="106"/>
        <end position="139"/>
    </location>
</feature>
<evidence type="ECO:0000259" key="3">
    <source>
        <dbReference type="PROSITE" id="PS50158"/>
    </source>
</evidence>